<proteinExistence type="predicted"/>
<feature type="region of interest" description="Disordered" evidence="1">
    <location>
        <begin position="213"/>
        <end position="250"/>
    </location>
</feature>
<accession>A0ABZ3JBX7</accession>
<dbReference type="GO" id="GO:0016779">
    <property type="term" value="F:nucleotidyltransferase activity"/>
    <property type="evidence" value="ECO:0007669"/>
    <property type="project" value="UniProtKB-KW"/>
</dbReference>
<name>A0ABZ3JBX7_SPOA4</name>
<evidence type="ECO:0000313" key="3">
    <source>
        <dbReference type="Proteomes" id="UP000216052"/>
    </source>
</evidence>
<keyword evidence="2" id="KW-0548">Nucleotidyltransferase</keyword>
<keyword evidence="3" id="KW-1185">Reference proteome</keyword>
<sequence>MPTSAPSESEIGILESSSVRDDEAIEDVNDWVLKKSWLPLDQRSFSKMAILNETLRTEAEWKLSPLYIPDREAAEWKPTHPLAQLQETRDKNKACNTHFVNVVKALKWWRRLNPEPKHPKSYPLEHFIWTCCPDGITSVAEGVTKTLEAIVSDYSEKPVLPDHGVPEHDVFARVTDEEYEDFYQLANDAAKIARKALDADNVADSANAWRELFGSKFPAPPDNGNSKNSASTGGFTPRKESTILGGNRFA</sequence>
<evidence type="ECO:0000256" key="1">
    <source>
        <dbReference type="SAM" id="MobiDB-lite"/>
    </source>
</evidence>
<protein>
    <submittedName>
        <fullName evidence="2">Cyclic AMP-AMP-GMP synthase</fullName>
        <ecNumber evidence="2">2.7.7.-</ecNumber>
    </submittedName>
</protein>
<organism evidence="2 3">
    <name type="scientific">Sporomusa acidovorans (strain ATCC 49682 / DSM 3132 / Mol)</name>
    <dbReference type="NCBI Taxonomy" id="1123286"/>
    <lineage>
        <taxon>Bacteria</taxon>
        <taxon>Bacillati</taxon>
        <taxon>Bacillota</taxon>
        <taxon>Negativicutes</taxon>
        <taxon>Selenomonadales</taxon>
        <taxon>Sporomusaceae</taxon>
        <taxon>Sporomusa</taxon>
    </lineage>
</organism>
<evidence type="ECO:0000313" key="2">
    <source>
        <dbReference type="EMBL" id="XFO75535.1"/>
    </source>
</evidence>
<reference evidence="2" key="1">
    <citation type="submission" date="2024-05" db="EMBL/GenBank/DDBJ databases">
        <title>Isolation and characterization of Sporomusa carbonis sp. nov., a carboxydotrophic hydrogenogen in the genus of Sporomusa isolated from a charcoal burning pile.</title>
        <authorList>
            <person name="Boeer T."/>
            <person name="Rosenbaum F."/>
            <person name="Eysell L."/>
            <person name="Mueller V."/>
            <person name="Daniel R."/>
            <person name="Poehlein A."/>
        </authorList>
    </citation>
    <scope>NUCLEOTIDE SEQUENCE [LARGE SCALE GENOMIC DNA]</scope>
    <source>
        <strain evidence="2">DSM 3132</strain>
    </source>
</reference>
<dbReference type="EC" id="2.7.7.-" evidence="2"/>
<dbReference type="Proteomes" id="UP000216052">
    <property type="component" value="Chromosome"/>
</dbReference>
<gene>
    <name evidence="2" type="ORF">SPACI_056570</name>
</gene>
<feature type="compositionally biased region" description="Polar residues" evidence="1">
    <location>
        <begin position="223"/>
        <end position="234"/>
    </location>
</feature>
<keyword evidence="2" id="KW-0808">Transferase</keyword>
<dbReference type="EMBL" id="CP155571">
    <property type="protein sequence ID" value="XFO75535.1"/>
    <property type="molecule type" value="Genomic_DNA"/>
</dbReference>